<keyword evidence="1" id="KW-0812">Transmembrane</keyword>
<evidence type="ECO:0000313" key="4">
    <source>
        <dbReference type="Proteomes" id="UP000008021"/>
    </source>
</evidence>
<evidence type="ECO:0000256" key="2">
    <source>
        <dbReference type="SAM" id="SignalP"/>
    </source>
</evidence>
<keyword evidence="2" id="KW-0732">Signal</keyword>
<dbReference type="Proteomes" id="UP000008021">
    <property type="component" value="Chromosome 1"/>
</dbReference>
<reference evidence="3" key="2">
    <citation type="submission" date="2018-05" db="EMBL/GenBank/DDBJ databases">
        <title>OmerRS3 (Oryza meridionalis Reference Sequence Version 3).</title>
        <authorList>
            <person name="Zhang J."/>
            <person name="Kudrna D."/>
            <person name="Lee S."/>
            <person name="Talag J."/>
            <person name="Welchert J."/>
            <person name="Wing R.A."/>
        </authorList>
    </citation>
    <scope>NUCLEOTIDE SEQUENCE [LARGE SCALE GENOMIC DNA]</scope>
    <source>
        <strain evidence="3">cv. OR44</strain>
    </source>
</reference>
<name>A0A0E0C3V2_9ORYZ</name>
<proteinExistence type="predicted"/>
<feature type="transmembrane region" description="Helical" evidence="1">
    <location>
        <begin position="51"/>
        <end position="73"/>
    </location>
</feature>
<dbReference type="EnsemblPlants" id="OMERI01G18920.1">
    <property type="protein sequence ID" value="OMERI01G18920.1"/>
    <property type="gene ID" value="OMERI01G18920"/>
</dbReference>
<dbReference type="AlphaFoldDB" id="A0A0E0C3V2"/>
<accession>A0A0E0C3V2</accession>
<feature type="signal peptide" evidence="2">
    <location>
        <begin position="1"/>
        <end position="19"/>
    </location>
</feature>
<feature type="chain" id="PRO_5002355789" evidence="2">
    <location>
        <begin position="20"/>
        <end position="81"/>
    </location>
</feature>
<dbReference type="HOGENOM" id="CLU_162974_1_0_1"/>
<reference evidence="3" key="1">
    <citation type="submission" date="2015-04" db="UniProtKB">
        <authorList>
            <consortium name="EnsemblPlants"/>
        </authorList>
    </citation>
    <scope>IDENTIFICATION</scope>
</reference>
<keyword evidence="4" id="KW-1185">Reference proteome</keyword>
<sequence length="81" mass="8799">MTTTAPLGVVSLLEGVVLALTPPGTKNLPSATWWTPALPLKLFKPKVFDEVFSVLVLFLALRRVFIILIWLLLGRVGAASL</sequence>
<protein>
    <submittedName>
        <fullName evidence="3">Uncharacterized protein</fullName>
    </submittedName>
</protein>
<evidence type="ECO:0000256" key="1">
    <source>
        <dbReference type="SAM" id="Phobius"/>
    </source>
</evidence>
<keyword evidence="1" id="KW-0472">Membrane</keyword>
<keyword evidence="1" id="KW-1133">Transmembrane helix</keyword>
<organism evidence="3">
    <name type="scientific">Oryza meridionalis</name>
    <dbReference type="NCBI Taxonomy" id="40149"/>
    <lineage>
        <taxon>Eukaryota</taxon>
        <taxon>Viridiplantae</taxon>
        <taxon>Streptophyta</taxon>
        <taxon>Embryophyta</taxon>
        <taxon>Tracheophyta</taxon>
        <taxon>Spermatophyta</taxon>
        <taxon>Magnoliopsida</taxon>
        <taxon>Liliopsida</taxon>
        <taxon>Poales</taxon>
        <taxon>Poaceae</taxon>
        <taxon>BOP clade</taxon>
        <taxon>Oryzoideae</taxon>
        <taxon>Oryzeae</taxon>
        <taxon>Oryzinae</taxon>
        <taxon>Oryza</taxon>
    </lineage>
</organism>
<evidence type="ECO:0000313" key="3">
    <source>
        <dbReference type="EnsemblPlants" id="OMERI01G18920.1"/>
    </source>
</evidence>
<dbReference type="Gramene" id="OMERI01G18920.1">
    <property type="protein sequence ID" value="OMERI01G18920.1"/>
    <property type="gene ID" value="OMERI01G18920"/>
</dbReference>